<protein>
    <submittedName>
        <fullName evidence="2">3-hydroxymyristoyl/3-hydroxydecanoyl-(Acyl carrier protein) dehydratase</fullName>
    </submittedName>
</protein>
<dbReference type="InterPro" id="IPR029069">
    <property type="entry name" value="HotDog_dom_sf"/>
</dbReference>
<dbReference type="GO" id="GO:0016829">
    <property type="term" value="F:lyase activity"/>
    <property type="evidence" value="ECO:0007669"/>
    <property type="project" value="UniProtKB-KW"/>
</dbReference>
<dbReference type="HOGENOM" id="CLU_078912_3_3_12"/>
<dbReference type="OrthoDB" id="9772788at2"/>
<organism evidence="2 3">
    <name type="scientific">Spirochaeta africana (strain ATCC 700263 / DSM 8902 / Z-7692)</name>
    <dbReference type="NCBI Taxonomy" id="889378"/>
    <lineage>
        <taxon>Bacteria</taxon>
        <taxon>Pseudomonadati</taxon>
        <taxon>Spirochaetota</taxon>
        <taxon>Spirochaetia</taxon>
        <taxon>Spirochaetales</taxon>
        <taxon>Spirochaetaceae</taxon>
        <taxon>Spirochaeta</taxon>
    </lineage>
</organism>
<dbReference type="AlphaFoldDB" id="H9ULC5"/>
<accession>H9ULC5</accession>
<dbReference type="Proteomes" id="UP000007383">
    <property type="component" value="Chromosome"/>
</dbReference>
<dbReference type="eggNOG" id="COG0764">
    <property type="taxonomic scope" value="Bacteria"/>
</dbReference>
<evidence type="ECO:0000256" key="1">
    <source>
        <dbReference type="ARBA" id="ARBA00023239"/>
    </source>
</evidence>
<proteinExistence type="predicted"/>
<dbReference type="KEGG" id="sfc:Spiaf_2285"/>
<dbReference type="Pfam" id="PF07977">
    <property type="entry name" value="FabA"/>
    <property type="match status" value="1"/>
</dbReference>
<dbReference type="Gene3D" id="3.10.129.10">
    <property type="entry name" value="Hotdog Thioesterase"/>
    <property type="match status" value="1"/>
</dbReference>
<gene>
    <name evidence="2" type="ordered locus">Spiaf_2285</name>
</gene>
<sequence length="158" mass="17925">MAEYQGEKLSPQRLLELLPQQRPFRFVDEIVAVDEKSIHGRYTFREDEHFYQGHFPGNPITPGVILLESMCQVGVVCLGIYLVGLELPPEEHSNWLTLFSDAEVEFSRSVLPGDTVDIRGELLFWRRRKLKARVTMTNQHGEVVATTTASGIGVKNVE</sequence>
<dbReference type="PANTHER" id="PTHR30272">
    <property type="entry name" value="3-HYDROXYACYL-[ACYL-CARRIER-PROTEIN] DEHYDRATASE"/>
    <property type="match status" value="1"/>
</dbReference>
<keyword evidence="1" id="KW-0456">Lyase</keyword>
<evidence type="ECO:0000313" key="3">
    <source>
        <dbReference type="Proteomes" id="UP000007383"/>
    </source>
</evidence>
<name>H9ULC5_SPIAZ</name>
<dbReference type="SUPFAM" id="SSF54637">
    <property type="entry name" value="Thioesterase/thiol ester dehydrase-isomerase"/>
    <property type="match status" value="1"/>
</dbReference>
<dbReference type="STRING" id="889378.Spiaf_2285"/>
<dbReference type="PANTHER" id="PTHR30272:SF1">
    <property type="entry name" value="3-HYDROXYACYL-[ACYL-CARRIER-PROTEIN] DEHYDRATASE"/>
    <property type="match status" value="1"/>
</dbReference>
<dbReference type="PATRIC" id="fig|889378.3.peg.2257"/>
<dbReference type="InterPro" id="IPR013114">
    <property type="entry name" value="FabA_FabZ"/>
</dbReference>
<evidence type="ECO:0000313" key="2">
    <source>
        <dbReference type="EMBL" id="AFG38318.1"/>
    </source>
</evidence>
<reference evidence="3" key="1">
    <citation type="journal article" date="2013" name="Stand. Genomic Sci.">
        <title>Complete genome sequence of the halophilic bacterium Spirochaeta africana type strain (Z-7692(T)) from the alkaline Lake Magadi in the East African Rift.</title>
        <authorList>
            <person name="Liolos K."/>
            <person name="Abt B."/>
            <person name="Scheuner C."/>
            <person name="Teshima H."/>
            <person name="Held B."/>
            <person name="Lapidus A."/>
            <person name="Nolan M."/>
            <person name="Lucas S."/>
            <person name="Deshpande S."/>
            <person name="Cheng J.F."/>
            <person name="Tapia R."/>
            <person name="Goodwin L.A."/>
            <person name="Pitluck S."/>
            <person name="Pagani I."/>
            <person name="Ivanova N."/>
            <person name="Mavromatis K."/>
            <person name="Mikhailova N."/>
            <person name="Huntemann M."/>
            <person name="Pati A."/>
            <person name="Chen A."/>
            <person name="Palaniappan K."/>
            <person name="Land M."/>
            <person name="Rohde M."/>
            <person name="Tindall B.J."/>
            <person name="Detter J.C."/>
            <person name="Goker M."/>
            <person name="Bristow J."/>
            <person name="Eisen J.A."/>
            <person name="Markowitz V."/>
            <person name="Hugenholtz P."/>
            <person name="Woyke T."/>
            <person name="Klenk H.P."/>
            <person name="Kyrpides N.C."/>
        </authorList>
    </citation>
    <scope>NUCLEOTIDE SEQUENCE</scope>
    <source>
        <strain evidence="3">ATCC 700263 / DSM 8902 / Z-7692</strain>
    </source>
</reference>
<dbReference type="RefSeq" id="WP_014456300.1">
    <property type="nucleotide sequence ID" value="NC_017098.1"/>
</dbReference>
<keyword evidence="3" id="KW-1185">Reference proteome</keyword>
<dbReference type="EMBL" id="CP003282">
    <property type="protein sequence ID" value="AFG38318.1"/>
    <property type="molecule type" value="Genomic_DNA"/>
</dbReference>